<dbReference type="GO" id="GO:0006508">
    <property type="term" value="P:proteolysis"/>
    <property type="evidence" value="ECO:0007669"/>
    <property type="project" value="UniProtKB-KW"/>
</dbReference>
<evidence type="ECO:0000256" key="1">
    <source>
        <dbReference type="ARBA" id="ARBA00002180"/>
    </source>
</evidence>
<dbReference type="InterPro" id="IPR039537">
    <property type="entry name" value="Retrotran_Ty1/copia-like"/>
</dbReference>
<feature type="region of interest" description="Disordered" evidence="17">
    <location>
        <begin position="168"/>
        <end position="205"/>
    </location>
</feature>
<evidence type="ECO:0000259" key="19">
    <source>
        <dbReference type="Pfam" id="PF22936"/>
    </source>
</evidence>
<dbReference type="Gene3D" id="3.30.420.10">
    <property type="entry name" value="Ribonuclease H-like superfamily/Ribonuclease H"/>
    <property type="match status" value="1"/>
</dbReference>
<keyword evidence="6" id="KW-0479">Metal-binding</keyword>
<evidence type="ECO:0000256" key="10">
    <source>
        <dbReference type="ARBA" id="ARBA00022840"/>
    </source>
</evidence>
<keyword evidence="13" id="KW-0695">RNA-directed DNA polymerase</keyword>
<dbReference type="SUPFAM" id="SSF53098">
    <property type="entry name" value="Ribonuclease H-like"/>
    <property type="match status" value="1"/>
</dbReference>
<keyword evidence="16" id="KW-0233">DNA recombination</keyword>
<dbReference type="Proteomes" id="UP000308730">
    <property type="component" value="Unassembled WGS sequence"/>
</dbReference>
<evidence type="ECO:0000256" key="2">
    <source>
        <dbReference type="ARBA" id="ARBA00022612"/>
    </source>
</evidence>
<dbReference type="GO" id="GO:0015074">
    <property type="term" value="P:DNA integration"/>
    <property type="evidence" value="ECO:0007669"/>
    <property type="project" value="UniProtKB-KW"/>
</dbReference>
<dbReference type="Pfam" id="PF13976">
    <property type="entry name" value="gag_pre-integrs"/>
    <property type="match status" value="1"/>
</dbReference>
<keyword evidence="9" id="KW-0378">Hydrolase</keyword>
<dbReference type="Pfam" id="PF22936">
    <property type="entry name" value="Pol_BBD"/>
    <property type="match status" value="1"/>
</dbReference>
<dbReference type="GO" id="GO:0004519">
    <property type="term" value="F:endonuclease activity"/>
    <property type="evidence" value="ECO:0007669"/>
    <property type="project" value="UniProtKB-KW"/>
</dbReference>
<evidence type="ECO:0000256" key="15">
    <source>
        <dbReference type="ARBA" id="ARBA00023113"/>
    </source>
</evidence>
<evidence type="ECO:0000313" key="21">
    <source>
        <dbReference type="Proteomes" id="UP000308730"/>
    </source>
</evidence>
<dbReference type="GO" id="GO:0005524">
    <property type="term" value="F:ATP binding"/>
    <property type="evidence" value="ECO:0007669"/>
    <property type="project" value="UniProtKB-KW"/>
</dbReference>
<keyword evidence="8" id="KW-0255">Endonuclease</keyword>
<evidence type="ECO:0000256" key="6">
    <source>
        <dbReference type="ARBA" id="ARBA00022723"/>
    </source>
</evidence>
<dbReference type="PANTHER" id="PTHR42648:SF11">
    <property type="entry name" value="TRANSPOSON TY4-P GAG-POL POLYPROTEIN"/>
    <property type="match status" value="1"/>
</dbReference>
<keyword evidence="3" id="KW-0645">Protease</keyword>
<dbReference type="InterPro" id="IPR012337">
    <property type="entry name" value="RNaseH-like_sf"/>
</dbReference>
<evidence type="ECO:0000313" key="20">
    <source>
        <dbReference type="EMBL" id="THH26556.1"/>
    </source>
</evidence>
<evidence type="ECO:0000256" key="13">
    <source>
        <dbReference type="ARBA" id="ARBA00022918"/>
    </source>
</evidence>
<evidence type="ECO:0000256" key="7">
    <source>
        <dbReference type="ARBA" id="ARBA00022741"/>
    </source>
</evidence>
<feature type="domain" description="GAG-pre-integrase" evidence="18">
    <location>
        <begin position="342"/>
        <end position="392"/>
    </location>
</feature>
<feature type="domain" description="Retrovirus-related Pol polyprotein from transposon TNT 1-94-like beta-barrel" evidence="19">
    <location>
        <begin position="217"/>
        <end position="295"/>
    </location>
</feature>
<evidence type="ECO:0000256" key="8">
    <source>
        <dbReference type="ARBA" id="ARBA00022759"/>
    </source>
</evidence>
<keyword evidence="12" id="KW-0229">DNA integration</keyword>
<evidence type="ECO:0000256" key="11">
    <source>
        <dbReference type="ARBA" id="ARBA00022842"/>
    </source>
</evidence>
<evidence type="ECO:0000256" key="4">
    <source>
        <dbReference type="ARBA" id="ARBA00022695"/>
    </source>
</evidence>
<dbReference type="GO" id="GO:0046872">
    <property type="term" value="F:metal ion binding"/>
    <property type="evidence" value="ECO:0007669"/>
    <property type="project" value="UniProtKB-KW"/>
</dbReference>
<dbReference type="PANTHER" id="PTHR42648">
    <property type="entry name" value="TRANSPOSASE, PUTATIVE-RELATED"/>
    <property type="match status" value="1"/>
</dbReference>
<keyword evidence="15" id="KW-0917">Virion maturation</keyword>
<feature type="compositionally biased region" description="Low complexity" evidence="17">
    <location>
        <begin position="171"/>
        <end position="192"/>
    </location>
</feature>
<dbReference type="GO" id="GO:0008233">
    <property type="term" value="F:peptidase activity"/>
    <property type="evidence" value="ECO:0007669"/>
    <property type="project" value="UniProtKB-KW"/>
</dbReference>
<dbReference type="GO" id="GO:0003887">
    <property type="term" value="F:DNA-directed DNA polymerase activity"/>
    <property type="evidence" value="ECO:0007669"/>
    <property type="project" value="UniProtKB-KW"/>
</dbReference>
<dbReference type="InterPro" id="IPR036397">
    <property type="entry name" value="RNaseH_sf"/>
</dbReference>
<keyword evidence="2" id="KW-1188">Viral release from host cell</keyword>
<keyword evidence="10" id="KW-0067">ATP-binding</keyword>
<dbReference type="InterPro" id="IPR025724">
    <property type="entry name" value="GAG-pre-integrase_dom"/>
</dbReference>
<dbReference type="InterPro" id="IPR054722">
    <property type="entry name" value="PolX-like_BBD"/>
</dbReference>
<keyword evidence="4" id="KW-0548">Nucleotidyltransferase</keyword>
<evidence type="ECO:0000256" key="16">
    <source>
        <dbReference type="ARBA" id="ARBA00023172"/>
    </source>
</evidence>
<protein>
    <submittedName>
        <fullName evidence="20">Uncharacterized protein</fullName>
    </submittedName>
</protein>
<evidence type="ECO:0000256" key="5">
    <source>
        <dbReference type="ARBA" id="ARBA00022722"/>
    </source>
</evidence>
<name>A0A4S4ML17_9APHY</name>
<keyword evidence="14" id="KW-0808">Transferase</keyword>
<evidence type="ECO:0000256" key="3">
    <source>
        <dbReference type="ARBA" id="ARBA00022670"/>
    </source>
</evidence>
<dbReference type="EMBL" id="SGPM01000335">
    <property type="protein sequence ID" value="THH26556.1"/>
    <property type="molecule type" value="Genomic_DNA"/>
</dbReference>
<keyword evidence="14" id="KW-0239">DNA-directed DNA polymerase</keyword>
<evidence type="ECO:0000256" key="12">
    <source>
        <dbReference type="ARBA" id="ARBA00022908"/>
    </source>
</evidence>
<proteinExistence type="predicted"/>
<dbReference type="OrthoDB" id="2794357at2759"/>
<sequence length="490" mass="54284">MSDSTLSNITPLSDHNFSTWKPEISALLRAKGLWRIVNGTAPSPKADDVDKVAAYQEKQDKAAGLLALSLSSAQRIHIQGIEDDPAKIWKKHLVSTLLMQKDLSLDMVHSALKREEINRKPRASPSSDGSALKATAIAKSSTKCDFCDYTNHSTAECRSLKRYKAEKAKAKGSSAQPAGTATASQAQAQAQTDTKSESAGHASLRSSDVNWTVSNDWIVDTGATSHMTPHKHWFASMQAHRVPIQLADKSIIYSEGKGEVHFAPKGRGPVVAITDVLYVPQLGSNLFSALHLTEHRQFTVIISKGNIDFIRDGKTLFNAVVEESNVAKLDGLIQIQTALASTVDRSLLHRRCAHVSKERLEKLVKNKLTVNLKLDSEAPLADLCETCIMGKQHRFPFPDTSDYSDLKPLDLVVSDVHGPLPVSTAQGYRYWILFLDVASRLYVVYYMREKSQVFACFKEFKAWAENHFERKMLNQGVDRLGRTLRQTTGV</sequence>
<reference evidence="20 21" key="1">
    <citation type="submission" date="2019-02" db="EMBL/GenBank/DDBJ databases">
        <title>Genome sequencing of the rare red list fungi Antrodiella citrinella (Flaviporus citrinellus).</title>
        <authorList>
            <person name="Buettner E."/>
            <person name="Kellner H."/>
        </authorList>
    </citation>
    <scope>NUCLEOTIDE SEQUENCE [LARGE SCALE GENOMIC DNA]</scope>
    <source>
        <strain evidence="20 21">DSM 108506</strain>
    </source>
</reference>
<gene>
    <name evidence="20" type="ORF">EUX98_g7635</name>
</gene>
<dbReference type="AlphaFoldDB" id="A0A4S4ML17"/>
<keyword evidence="21" id="KW-1185">Reference proteome</keyword>
<evidence type="ECO:0000256" key="14">
    <source>
        <dbReference type="ARBA" id="ARBA00022932"/>
    </source>
</evidence>
<keyword evidence="5" id="KW-0540">Nuclease</keyword>
<dbReference type="Pfam" id="PF14223">
    <property type="entry name" value="Retrotran_gag_2"/>
    <property type="match status" value="1"/>
</dbReference>
<dbReference type="GO" id="GO:0003964">
    <property type="term" value="F:RNA-directed DNA polymerase activity"/>
    <property type="evidence" value="ECO:0007669"/>
    <property type="project" value="UniProtKB-KW"/>
</dbReference>
<comment type="caution">
    <text evidence="20">The sequence shown here is derived from an EMBL/GenBank/DDBJ whole genome shotgun (WGS) entry which is preliminary data.</text>
</comment>
<dbReference type="GO" id="GO:0003676">
    <property type="term" value="F:nucleic acid binding"/>
    <property type="evidence" value="ECO:0007669"/>
    <property type="project" value="InterPro"/>
</dbReference>
<comment type="function">
    <text evidence="1">The aspartyl protease (PR) mediates the proteolytic cleavages of the Gag and Gag-Pol polyproteins after assembly of the VLP.</text>
</comment>
<organism evidence="20 21">
    <name type="scientific">Antrodiella citrinella</name>
    <dbReference type="NCBI Taxonomy" id="2447956"/>
    <lineage>
        <taxon>Eukaryota</taxon>
        <taxon>Fungi</taxon>
        <taxon>Dikarya</taxon>
        <taxon>Basidiomycota</taxon>
        <taxon>Agaricomycotina</taxon>
        <taxon>Agaricomycetes</taxon>
        <taxon>Polyporales</taxon>
        <taxon>Steccherinaceae</taxon>
        <taxon>Antrodiella</taxon>
    </lineage>
</organism>
<evidence type="ECO:0000259" key="18">
    <source>
        <dbReference type="Pfam" id="PF13976"/>
    </source>
</evidence>
<keyword evidence="11" id="KW-0460">Magnesium</keyword>
<evidence type="ECO:0000256" key="9">
    <source>
        <dbReference type="ARBA" id="ARBA00022801"/>
    </source>
</evidence>
<dbReference type="GO" id="GO:0006310">
    <property type="term" value="P:DNA recombination"/>
    <property type="evidence" value="ECO:0007669"/>
    <property type="project" value="UniProtKB-KW"/>
</dbReference>
<accession>A0A4S4ML17</accession>
<keyword evidence="7" id="KW-0547">Nucleotide-binding</keyword>
<evidence type="ECO:0000256" key="17">
    <source>
        <dbReference type="SAM" id="MobiDB-lite"/>
    </source>
</evidence>